<gene>
    <name evidence="8" type="ORF">DM01DRAFT_1337940</name>
</gene>
<sequence>MDSAQCSLFLITPQDTLSPVFPYIDMLRSVFKQVGVIQDDDLSLRRKYPNSTLFFLDLDLFDDDQASISSSGSTCTFTMDNRLTWAKRITQSLAHHPVIVCSSETNSSFMLDCLHAGAADYLLKPLYLPVIQTLFLKLHRRQETESAPAGPTPSSNQTTPLDLSTSSPANELHLDDDYVFLQHDDVHHRVKNFVSKDNQLTKAMMDIYAPPLPFPAKYIPLSSRQADELKQKLDSWDFSPFDYHQDELIHCVYLMFEMAMASPDLAHIIWSQDQWYDFIIDLANAYHDDNPYHNFAHAVDVMQCMYYLLCQLNCFPHKQKNKKRTAARLTGKQVFSILLSAIGHDAGHPGVNNMFLINSRTPLAVMYNDRSVLESLHSMTLFQLIKKHRLDQNWTPDDYQQFRQTIISSILATDMALNNDYVSKFRHATAATDDPMLLCSALIKCADISNVTRPFARGRQWALLLVEEFASQGDLEKELGMPVQPTNDRTKIVLEDFQISFIRFVALDLFNAVVTWLPELGFTVEQMKQNLQQWEFEKQQRTCQSLPTTTFANTTAGTKRRLSYCLEASTPPSLINGFPTSTTPAPTFSNCHFPDDSASKKSRFSPASSPTPTLSTASTASSTSSCVLQ</sequence>
<feature type="region of interest" description="Disordered" evidence="6">
    <location>
        <begin position="142"/>
        <end position="166"/>
    </location>
</feature>
<feature type="binding site" evidence="4">
    <location>
        <position position="345"/>
    </location>
    <ligand>
        <name>AMP</name>
        <dbReference type="ChEBI" id="CHEBI:456215"/>
    </ligand>
</feature>
<feature type="binding site" evidence="5">
    <location>
        <position position="344"/>
    </location>
    <ligand>
        <name>Zn(2+)</name>
        <dbReference type="ChEBI" id="CHEBI:29105"/>
        <label>1</label>
    </ligand>
</feature>
<organism evidence="8 9">
    <name type="scientific">Hesseltinella vesiculosa</name>
    <dbReference type="NCBI Taxonomy" id="101127"/>
    <lineage>
        <taxon>Eukaryota</taxon>
        <taxon>Fungi</taxon>
        <taxon>Fungi incertae sedis</taxon>
        <taxon>Mucoromycota</taxon>
        <taxon>Mucoromycotina</taxon>
        <taxon>Mucoromycetes</taxon>
        <taxon>Mucorales</taxon>
        <taxon>Cunninghamellaceae</taxon>
        <taxon>Hesseltinella</taxon>
    </lineage>
</organism>
<feature type="compositionally biased region" description="Polar residues" evidence="6">
    <location>
        <begin position="152"/>
        <end position="166"/>
    </location>
</feature>
<reference evidence="8 9" key="1">
    <citation type="submission" date="2016-07" db="EMBL/GenBank/DDBJ databases">
        <title>Pervasive Adenine N6-methylation of Active Genes in Fungi.</title>
        <authorList>
            <consortium name="DOE Joint Genome Institute"/>
            <person name="Mondo S.J."/>
            <person name="Dannebaum R.O."/>
            <person name="Kuo R.C."/>
            <person name="Labutti K."/>
            <person name="Haridas S."/>
            <person name="Kuo A."/>
            <person name="Salamov A."/>
            <person name="Ahrendt S.R."/>
            <person name="Lipzen A."/>
            <person name="Sullivan W."/>
            <person name="Andreopoulos W.B."/>
            <person name="Clum A."/>
            <person name="Lindquist E."/>
            <person name="Daum C."/>
            <person name="Ramamoorthy G.K."/>
            <person name="Gryganskyi A."/>
            <person name="Culley D."/>
            <person name="Magnuson J.K."/>
            <person name="James T.Y."/>
            <person name="O'Malley M.A."/>
            <person name="Stajich J.E."/>
            <person name="Spatafora J.W."/>
            <person name="Visel A."/>
            <person name="Grigoriev I.V."/>
        </authorList>
    </citation>
    <scope>NUCLEOTIDE SEQUENCE [LARGE SCALE GENOMIC DNA]</scope>
    <source>
        <strain evidence="8 9">NRRL 3301</strain>
    </source>
</reference>
<feature type="binding site" evidence="5">
    <location>
        <position position="297"/>
    </location>
    <ligand>
        <name>Zn(2+)</name>
        <dbReference type="ChEBI" id="CHEBI:29105"/>
        <label>1</label>
    </ligand>
</feature>
<feature type="binding site" evidence="5">
    <location>
        <position position="345"/>
    </location>
    <ligand>
        <name>Zn(2+)</name>
        <dbReference type="ChEBI" id="CHEBI:29105"/>
        <label>1</label>
    </ligand>
</feature>
<comment type="caution">
    <text evidence="8">The sequence shown here is derived from an EMBL/GenBank/DDBJ whole genome shotgun (WGS) entry which is preliminary data.</text>
</comment>
<feature type="active site" description="Proton donor" evidence="3">
    <location>
        <position position="293"/>
    </location>
</feature>
<dbReference type="InterPro" id="IPR036971">
    <property type="entry name" value="PDEase_catalytic_dom_sf"/>
</dbReference>
<dbReference type="SUPFAM" id="SSF109604">
    <property type="entry name" value="HD-domain/PDEase-like"/>
    <property type="match status" value="1"/>
</dbReference>
<dbReference type="PANTHER" id="PTHR11347">
    <property type="entry name" value="CYCLIC NUCLEOTIDE PHOSPHODIESTERASE"/>
    <property type="match status" value="1"/>
</dbReference>
<dbReference type="OrthoDB" id="546632at2759"/>
<evidence type="ECO:0000256" key="4">
    <source>
        <dbReference type="PIRSR" id="PIRSR623088-2"/>
    </source>
</evidence>
<evidence type="ECO:0000256" key="3">
    <source>
        <dbReference type="PIRSR" id="PIRSR623088-1"/>
    </source>
</evidence>
<evidence type="ECO:0000256" key="6">
    <source>
        <dbReference type="SAM" id="MobiDB-lite"/>
    </source>
</evidence>
<dbReference type="Gene3D" id="3.40.50.2300">
    <property type="match status" value="1"/>
</dbReference>
<dbReference type="CDD" id="cd00077">
    <property type="entry name" value="HDc"/>
    <property type="match status" value="1"/>
</dbReference>
<evidence type="ECO:0000313" key="9">
    <source>
        <dbReference type="Proteomes" id="UP000242146"/>
    </source>
</evidence>
<dbReference type="GO" id="GO:0046872">
    <property type="term" value="F:metal ion binding"/>
    <property type="evidence" value="ECO:0007669"/>
    <property type="project" value="UniProtKB-KW"/>
</dbReference>
<dbReference type="InterPro" id="IPR003607">
    <property type="entry name" value="HD/PDEase_dom"/>
</dbReference>
<feature type="binding site" evidence="5">
    <location>
        <position position="345"/>
    </location>
    <ligand>
        <name>Zn(2+)</name>
        <dbReference type="ChEBI" id="CHEBI:29105"/>
        <label>2</label>
    </ligand>
</feature>
<dbReference type="GO" id="GO:0004114">
    <property type="term" value="F:3',5'-cyclic-nucleotide phosphodiesterase activity"/>
    <property type="evidence" value="ECO:0007669"/>
    <property type="project" value="InterPro"/>
</dbReference>
<proteinExistence type="predicted"/>
<evidence type="ECO:0000256" key="1">
    <source>
        <dbReference type="ARBA" id="ARBA00022723"/>
    </source>
</evidence>
<accession>A0A1X2GBC6</accession>
<dbReference type="STRING" id="101127.A0A1X2GBC6"/>
<dbReference type="Pfam" id="PF00233">
    <property type="entry name" value="PDEase_I"/>
    <property type="match status" value="1"/>
</dbReference>
<dbReference type="GO" id="GO:0007165">
    <property type="term" value="P:signal transduction"/>
    <property type="evidence" value="ECO:0007669"/>
    <property type="project" value="InterPro"/>
</dbReference>
<protein>
    <submittedName>
        <fullName evidence="8">HD-domain/PDEase-like protein</fullName>
    </submittedName>
</protein>
<dbReference type="AlphaFoldDB" id="A0A1X2GBC6"/>
<dbReference type="PRINTS" id="PR00387">
    <property type="entry name" value="PDIESTERASE1"/>
</dbReference>
<keyword evidence="9" id="KW-1185">Reference proteome</keyword>
<evidence type="ECO:0000313" key="8">
    <source>
        <dbReference type="EMBL" id="ORX49799.1"/>
    </source>
</evidence>
<dbReference type="InterPro" id="IPR002073">
    <property type="entry name" value="PDEase_catalytic_dom"/>
</dbReference>
<dbReference type="Proteomes" id="UP000242146">
    <property type="component" value="Unassembled WGS sequence"/>
</dbReference>
<dbReference type="Gene3D" id="1.10.1300.10">
    <property type="entry name" value="3'5'-cyclic nucleotide phosphodiesterase, catalytic domain"/>
    <property type="match status" value="1"/>
</dbReference>
<feature type="region of interest" description="Disordered" evidence="6">
    <location>
        <begin position="598"/>
        <end position="629"/>
    </location>
</feature>
<evidence type="ECO:0000256" key="5">
    <source>
        <dbReference type="PIRSR" id="PIRSR623088-3"/>
    </source>
</evidence>
<name>A0A1X2GBC6_9FUNG</name>
<feature type="domain" description="PDEase" evidence="7">
    <location>
        <begin position="217"/>
        <end position="541"/>
    </location>
</feature>
<feature type="binding site" evidence="4">
    <location>
        <begin position="293"/>
        <end position="297"/>
    </location>
    <ligand>
        <name>AMP</name>
        <dbReference type="ChEBI" id="CHEBI:456215"/>
    </ligand>
</feature>
<feature type="binding site" evidence="5">
    <location>
        <position position="447"/>
    </location>
    <ligand>
        <name>Zn(2+)</name>
        <dbReference type="ChEBI" id="CHEBI:29105"/>
        <label>1</label>
    </ligand>
</feature>
<evidence type="ECO:0000256" key="2">
    <source>
        <dbReference type="ARBA" id="ARBA00022801"/>
    </source>
</evidence>
<dbReference type="SUPFAM" id="SSF52172">
    <property type="entry name" value="CheY-like"/>
    <property type="match status" value="1"/>
</dbReference>
<dbReference type="SMART" id="SM00471">
    <property type="entry name" value="HDc"/>
    <property type="match status" value="1"/>
</dbReference>
<keyword evidence="2" id="KW-0378">Hydrolase</keyword>
<keyword evidence="1 5" id="KW-0479">Metal-binding</keyword>
<feature type="binding site" evidence="4">
    <location>
        <position position="447"/>
    </location>
    <ligand>
        <name>AMP</name>
        <dbReference type="ChEBI" id="CHEBI:456215"/>
    </ligand>
</feature>
<dbReference type="InterPro" id="IPR023088">
    <property type="entry name" value="PDEase"/>
</dbReference>
<dbReference type="EMBL" id="MCGT01000025">
    <property type="protein sequence ID" value="ORX49799.1"/>
    <property type="molecule type" value="Genomic_DNA"/>
</dbReference>
<feature type="binding site" evidence="4">
    <location>
        <position position="498"/>
    </location>
    <ligand>
        <name>AMP</name>
        <dbReference type="ChEBI" id="CHEBI:456215"/>
    </ligand>
</feature>
<dbReference type="PROSITE" id="PS51845">
    <property type="entry name" value="PDEASE_I_2"/>
    <property type="match status" value="1"/>
</dbReference>
<dbReference type="InterPro" id="IPR011006">
    <property type="entry name" value="CheY-like_superfamily"/>
</dbReference>
<feature type="compositionally biased region" description="Low complexity" evidence="6">
    <location>
        <begin position="605"/>
        <end position="629"/>
    </location>
</feature>
<evidence type="ECO:0000259" key="7">
    <source>
        <dbReference type="PROSITE" id="PS51845"/>
    </source>
</evidence>